<evidence type="ECO:0000259" key="1">
    <source>
        <dbReference type="Pfam" id="PF24088"/>
    </source>
</evidence>
<dbReference type="Pfam" id="PF24088">
    <property type="entry name" value="DUF7373"/>
    <property type="match status" value="1"/>
</dbReference>
<keyword evidence="4" id="KW-1185">Reference proteome</keyword>
<name>A0A370H9F9_9NOCA</name>
<proteinExistence type="predicted"/>
<dbReference type="InterPro" id="IPR056463">
    <property type="entry name" value="DUF7373_C"/>
</dbReference>
<organism evidence="3 4">
    <name type="scientific">Nocardia mexicana</name>
    <dbReference type="NCBI Taxonomy" id="279262"/>
    <lineage>
        <taxon>Bacteria</taxon>
        <taxon>Bacillati</taxon>
        <taxon>Actinomycetota</taxon>
        <taxon>Actinomycetes</taxon>
        <taxon>Mycobacteriales</taxon>
        <taxon>Nocardiaceae</taxon>
        <taxon>Nocardia</taxon>
    </lineage>
</organism>
<dbReference type="EMBL" id="QQAZ01000003">
    <property type="protein sequence ID" value="RDI52654.1"/>
    <property type="molecule type" value="Genomic_DNA"/>
</dbReference>
<accession>A0A370H9F9</accession>
<evidence type="ECO:0000259" key="2">
    <source>
        <dbReference type="Pfam" id="PF24092"/>
    </source>
</evidence>
<evidence type="ECO:0000313" key="3">
    <source>
        <dbReference type="EMBL" id="RDI52654.1"/>
    </source>
</evidence>
<feature type="domain" description="DUF7373" evidence="1">
    <location>
        <begin position="1"/>
        <end position="178"/>
    </location>
</feature>
<protein>
    <submittedName>
        <fullName evidence="3">Uncharacterized protein</fullName>
    </submittedName>
</protein>
<dbReference type="AlphaFoldDB" id="A0A370H9F9"/>
<dbReference type="STRING" id="1210089.GCA_001613165_03497"/>
<comment type="caution">
    <text evidence="3">The sequence shown here is derived from an EMBL/GenBank/DDBJ whole genome shotgun (WGS) entry which is preliminary data.</text>
</comment>
<reference evidence="3 4" key="1">
    <citation type="submission" date="2018-07" db="EMBL/GenBank/DDBJ databases">
        <title>Genomic Encyclopedia of Type Strains, Phase IV (KMG-IV): sequencing the most valuable type-strain genomes for metagenomic binning, comparative biology and taxonomic classification.</title>
        <authorList>
            <person name="Goeker M."/>
        </authorList>
    </citation>
    <scope>NUCLEOTIDE SEQUENCE [LARGE SCALE GENOMIC DNA]</scope>
    <source>
        <strain evidence="3 4">DSM 44952</strain>
    </source>
</reference>
<dbReference type="InterPro" id="IPR055797">
    <property type="entry name" value="DUF7373"/>
</dbReference>
<sequence>MAEHIPLMLDIDSRLVYGRSFVTHAYTAKYPPSMDSKGVKFKDAAPGLIAGWSTFGNRRSGNQPGTKVEFKLLRFDTNEHAANAAKAMAEDSNAVYPAKMPLTVNGYPMSSAFLSQYDSVKTWTPHDNFVAETYISNNMATPPDPAPLLDLTKRMLDKQFELLKGYKPTPADKLSEVPADIDGLLGKTIPSDKPTVTTGVYTSHAALHRQTQPDSIKRAFEDADVDLVAERGSILFRTANSAAAKRLLAAYLAQGVDRYEAMDSPPGLPDTRCSRTKDESAADSKYRCFLSHDRYVALVPSEQPQDLYQKTAAQYKLLAGG</sequence>
<dbReference type="Proteomes" id="UP000255355">
    <property type="component" value="Unassembled WGS sequence"/>
</dbReference>
<feature type="domain" description="DUF7373" evidence="2">
    <location>
        <begin position="185"/>
        <end position="319"/>
    </location>
</feature>
<gene>
    <name evidence="3" type="ORF">DFR68_10338</name>
</gene>
<dbReference type="Pfam" id="PF24092">
    <property type="entry name" value="DUF7373_C"/>
    <property type="match status" value="1"/>
</dbReference>
<evidence type="ECO:0000313" key="4">
    <source>
        <dbReference type="Proteomes" id="UP000255355"/>
    </source>
</evidence>